<sequence length="155" mass="17015">MEEKLDKFQWLCLALRVSLGVYLIYFAGVKLLDIKAFSQSIMNYRLAPFDAPPWDALAAYFTVSLEILLGVCLIFRRFYAGALLVTAVMFAGFIGMIASAWARGLNINCGCFGASDEPTNYPLHIGLNVLVLLILLVLALYNLKGKSLAADEIAA</sequence>
<evidence type="ECO:0000313" key="8">
    <source>
        <dbReference type="Proteomes" id="UP000624703"/>
    </source>
</evidence>
<comment type="subcellular location">
    <subcellularLocation>
        <location evidence="1">Membrane</location>
        <topology evidence="1">Multi-pass membrane protein</topology>
    </subcellularLocation>
</comment>
<reference evidence="7" key="1">
    <citation type="submission" date="2021-01" db="EMBL/GenBank/DDBJ databases">
        <title>Modified the classification status of verrucomicrobia.</title>
        <authorList>
            <person name="Feng X."/>
        </authorList>
    </citation>
    <scope>NUCLEOTIDE SEQUENCE</scope>
    <source>
        <strain evidence="7">_KCTC 22039</strain>
    </source>
</reference>
<feature type="transmembrane region" description="Helical" evidence="5">
    <location>
        <begin position="121"/>
        <end position="141"/>
    </location>
</feature>
<keyword evidence="2 5" id="KW-0812">Transmembrane</keyword>
<dbReference type="GO" id="GO:0016020">
    <property type="term" value="C:membrane"/>
    <property type="evidence" value="ECO:0007669"/>
    <property type="project" value="UniProtKB-SubCell"/>
</dbReference>
<proteinExistence type="predicted"/>
<name>A0A8J7MCC8_9BACT</name>
<evidence type="ECO:0000256" key="2">
    <source>
        <dbReference type="ARBA" id="ARBA00022692"/>
    </source>
</evidence>
<feature type="transmembrane region" description="Helical" evidence="5">
    <location>
        <begin position="12"/>
        <end position="37"/>
    </location>
</feature>
<gene>
    <name evidence="7" type="ORF">JIN82_01895</name>
</gene>
<evidence type="ECO:0000313" key="7">
    <source>
        <dbReference type="EMBL" id="MBK1789901.1"/>
    </source>
</evidence>
<keyword evidence="4 5" id="KW-0472">Membrane</keyword>
<dbReference type="AlphaFoldDB" id="A0A8J7MCC8"/>
<comment type="caution">
    <text evidence="7">The sequence shown here is derived from an EMBL/GenBank/DDBJ whole genome shotgun (WGS) entry which is preliminary data.</text>
</comment>
<dbReference type="EMBL" id="JAENIM010000009">
    <property type="protein sequence ID" value="MBK1789901.1"/>
    <property type="molecule type" value="Genomic_DNA"/>
</dbReference>
<protein>
    <recommendedName>
        <fullName evidence="6">Methylamine utilisation protein MauE domain-containing protein</fullName>
    </recommendedName>
</protein>
<organism evidence="7 8">
    <name type="scientific">Persicirhabdus sediminis</name>
    <dbReference type="NCBI Taxonomy" id="454144"/>
    <lineage>
        <taxon>Bacteria</taxon>
        <taxon>Pseudomonadati</taxon>
        <taxon>Verrucomicrobiota</taxon>
        <taxon>Verrucomicrobiia</taxon>
        <taxon>Verrucomicrobiales</taxon>
        <taxon>Verrucomicrobiaceae</taxon>
        <taxon>Persicirhabdus</taxon>
    </lineage>
</organism>
<dbReference type="RefSeq" id="WP_200309937.1">
    <property type="nucleotide sequence ID" value="NZ_JAENIM010000009.1"/>
</dbReference>
<evidence type="ECO:0000256" key="4">
    <source>
        <dbReference type="ARBA" id="ARBA00023136"/>
    </source>
</evidence>
<evidence type="ECO:0000256" key="1">
    <source>
        <dbReference type="ARBA" id="ARBA00004141"/>
    </source>
</evidence>
<accession>A0A8J7MCC8</accession>
<feature type="domain" description="Methylamine utilisation protein MauE" evidence="6">
    <location>
        <begin position="9"/>
        <end position="140"/>
    </location>
</feature>
<feature type="transmembrane region" description="Helical" evidence="5">
    <location>
        <begin position="57"/>
        <end position="75"/>
    </location>
</feature>
<dbReference type="Proteomes" id="UP000624703">
    <property type="component" value="Unassembled WGS sequence"/>
</dbReference>
<dbReference type="Pfam" id="PF07291">
    <property type="entry name" value="MauE"/>
    <property type="match status" value="1"/>
</dbReference>
<evidence type="ECO:0000259" key="6">
    <source>
        <dbReference type="Pfam" id="PF07291"/>
    </source>
</evidence>
<keyword evidence="8" id="KW-1185">Reference proteome</keyword>
<feature type="transmembrane region" description="Helical" evidence="5">
    <location>
        <begin position="82"/>
        <end position="101"/>
    </location>
</feature>
<evidence type="ECO:0000256" key="3">
    <source>
        <dbReference type="ARBA" id="ARBA00022989"/>
    </source>
</evidence>
<evidence type="ECO:0000256" key="5">
    <source>
        <dbReference type="SAM" id="Phobius"/>
    </source>
</evidence>
<dbReference type="GO" id="GO:0030416">
    <property type="term" value="P:methylamine metabolic process"/>
    <property type="evidence" value="ECO:0007669"/>
    <property type="project" value="InterPro"/>
</dbReference>
<dbReference type="InterPro" id="IPR009908">
    <property type="entry name" value="Methylamine_util_MauE"/>
</dbReference>
<keyword evidence="3 5" id="KW-1133">Transmembrane helix</keyword>